<dbReference type="OrthoDB" id="2808696at2"/>
<evidence type="ECO:0000313" key="2">
    <source>
        <dbReference type="Proteomes" id="UP000253961"/>
    </source>
</evidence>
<reference evidence="1 2" key="1">
    <citation type="submission" date="2018-07" db="EMBL/GenBank/DDBJ databases">
        <title>Pedobacter sp. nov., isolated from soil.</title>
        <authorList>
            <person name="Zhou L.Y."/>
            <person name="Du Z.J."/>
        </authorList>
    </citation>
    <scope>NUCLEOTIDE SEQUENCE [LARGE SCALE GENOMIC DNA]</scope>
    <source>
        <strain evidence="1 2">JDX94</strain>
    </source>
</reference>
<comment type="caution">
    <text evidence="1">The sequence shown here is derived from an EMBL/GenBank/DDBJ whole genome shotgun (WGS) entry which is preliminary data.</text>
</comment>
<dbReference type="RefSeq" id="WP_115405065.1">
    <property type="nucleotide sequence ID" value="NZ_QPKV01000017.1"/>
</dbReference>
<organism evidence="1 2">
    <name type="scientific">Pedobacter chinensis</name>
    <dbReference type="NCBI Taxonomy" id="2282421"/>
    <lineage>
        <taxon>Bacteria</taxon>
        <taxon>Pseudomonadati</taxon>
        <taxon>Bacteroidota</taxon>
        <taxon>Sphingobacteriia</taxon>
        <taxon>Sphingobacteriales</taxon>
        <taxon>Sphingobacteriaceae</taxon>
        <taxon>Pedobacter</taxon>
    </lineage>
</organism>
<sequence length="321" mass="37180">MVNIKSIWETQKPTGDFIMKTRLENILHLNCYAGTNNITGQYLYIMSVAKSIIIPELKNYRFRGVEIFSFETDSSLELNIYLIDNDLKDIFALFVQNIIEDIVTTTSENEALTTTLNVIFKWKKLFDKISFSGMPLEYQKGLIGELFFINSLIDNNVSISKLLGAWMGPEQDDKDFRFGNIGIEIKLTSSKHPSLKITNEGQLDTQNVNELYLILYVVENVKENGFSLNSLISQIRDKLYSDLDKLKFFDERLLLLGYLDDDHYNTMYSIKQIHNYRISRDFPRIIKSQLPLGIYNTSYSIELSAVEKFRVESDIIINSFN</sequence>
<name>A0A369PPE8_9SPHI</name>
<dbReference type="EMBL" id="QPKV01000017">
    <property type="protein sequence ID" value="RDC54152.1"/>
    <property type="molecule type" value="Genomic_DNA"/>
</dbReference>
<keyword evidence="2" id="KW-1185">Reference proteome</keyword>
<dbReference type="InterPro" id="IPR025534">
    <property type="entry name" value="DUF4420"/>
</dbReference>
<dbReference type="AlphaFoldDB" id="A0A369PPE8"/>
<accession>A0A369PPE8</accession>
<evidence type="ECO:0000313" key="1">
    <source>
        <dbReference type="EMBL" id="RDC54152.1"/>
    </source>
</evidence>
<dbReference type="Pfam" id="PF14390">
    <property type="entry name" value="DUF4420"/>
    <property type="match status" value="1"/>
</dbReference>
<dbReference type="Proteomes" id="UP000253961">
    <property type="component" value="Unassembled WGS sequence"/>
</dbReference>
<protein>
    <submittedName>
        <fullName evidence="1">PD-(D/E)XK motif protein</fullName>
    </submittedName>
</protein>
<proteinExistence type="predicted"/>
<gene>
    <name evidence="1" type="ORF">DU508_23250</name>
</gene>